<reference evidence="9 10" key="1">
    <citation type="journal article" date="2012" name="J. Bacteriol.">
        <title>Genome Sequence of Idiomarina xiamenensis Type Strain 10-D-4.</title>
        <authorList>
            <person name="Lai Q."/>
            <person name="Wang L."/>
            <person name="Wang W."/>
            <person name="Shao Z."/>
        </authorList>
    </citation>
    <scope>NUCLEOTIDE SEQUENCE [LARGE SCALE GENOMIC DNA]</scope>
    <source>
        <strain evidence="9 10">10-D-4</strain>
    </source>
</reference>
<feature type="transmembrane region" description="Helical" evidence="8">
    <location>
        <begin position="57"/>
        <end position="79"/>
    </location>
</feature>
<dbReference type="STRING" id="740709.A10D4_00945"/>
<dbReference type="PANTHER" id="PTHR36838">
    <property type="entry name" value="AUXIN EFFLUX CARRIER FAMILY PROTEIN"/>
    <property type="match status" value="1"/>
</dbReference>
<dbReference type="PATRIC" id="fig|740709.3.peg.189"/>
<feature type="transmembrane region" description="Helical" evidence="8">
    <location>
        <begin position="91"/>
        <end position="115"/>
    </location>
</feature>
<evidence type="ECO:0000256" key="7">
    <source>
        <dbReference type="ARBA" id="ARBA00023136"/>
    </source>
</evidence>
<dbReference type="Proteomes" id="UP000014115">
    <property type="component" value="Unassembled WGS sequence"/>
</dbReference>
<dbReference type="PANTHER" id="PTHR36838:SF1">
    <property type="entry name" value="SLR1864 PROTEIN"/>
    <property type="match status" value="1"/>
</dbReference>
<keyword evidence="5 8" id="KW-0812">Transmembrane</keyword>
<evidence type="ECO:0000256" key="6">
    <source>
        <dbReference type="ARBA" id="ARBA00022989"/>
    </source>
</evidence>
<sequence>MENLIFIAVYLLLGLALQRVKQFPQNTGQVLNLYVIYIALPALVLQKIPALTFSSALIIPALLPWLLLALVVPLILLLAKRFHWSRGATGALLICIPLGNTSFLGLPMIEAFYGAEALPYGVLYDQLGSFLGLAIYATIIAAVYSDQQTRPSAWQITHRIVIFPPFIALVAAFGLRGFSYTPVLQSMVDTLAATLVPVIMIAVGFQLKFRLARHDRNPLLVGLLLKLVAMPLLAIALLVWTGFDDVVVQVSIFEAAMPPMISAGAVAIMAGLAPSLSAALVGYGILFCFLTLPLVYQLLLYLNGVVG</sequence>
<evidence type="ECO:0000313" key="9">
    <source>
        <dbReference type="EMBL" id="EKE87617.1"/>
    </source>
</evidence>
<keyword evidence="7 8" id="KW-0472">Membrane</keyword>
<evidence type="ECO:0000256" key="2">
    <source>
        <dbReference type="ARBA" id="ARBA00010145"/>
    </source>
</evidence>
<evidence type="ECO:0000256" key="1">
    <source>
        <dbReference type="ARBA" id="ARBA00004651"/>
    </source>
</evidence>
<protein>
    <submittedName>
        <fullName evidence="9">Malate permease</fullName>
    </submittedName>
</protein>
<keyword evidence="6 8" id="KW-1133">Transmembrane helix</keyword>
<dbReference type="InterPro" id="IPR004776">
    <property type="entry name" value="Mem_transp_PIN-like"/>
</dbReference>
<comment type="similarity">
    <text evidence="2">Belongs to the auxin efflux carrier (TC 2.A.69) family.</text>
</comment>
<evidence type="ECO:0000313" key="10">
    <source>
        <dbReference type="Proteomes" id="UP000014115"/>
    </source>
</evidence>
<dbReference type="OrthoDB" id="9786183at2"/>
<feature type="transmembrane region" description="Helical" evidence="8">
    <location>
        <begin position="280"/>
        <end position="302"/>
    </location>
</feature>
<evidence type="ECO:0000256" key="5">
    <source>
        <dbReference type="ARBA" id="ARBA00022692"/>
    </source>
</evidence>
<comment type="caution">
    <text evidence="9">The sequence shown here is derived from an EMBL/GenBank/DDBJ whole genome shotgun (WGS) entry which is preliminary data.</text>
</comment>
<dbReference type="GO" id="GO:0055085">
    <property type="term" value="P:transmembrane transport"/>
    <property type="evidence" value="ECO:0007669"/>
    <property type="project" value="InterPro"/>
</dbReference>
<evidence type="ECO:0000256" key="4">
    <source>
        <dbReference type="ARBA" id="ARBA00022475"/>
    </source>
</evidence>
<proteinExistence type="inferred from homology"/>
<dbReference type="EMBL" id="AMRG01000001">
    <property type="protein sequence ID" value="EKE87617.1"/>
    <property type="molecule type" value="Genomic_DNA"/>
</dbReference>
<dbReference type="InterPro" id="IPR038770">
    <property type="entry name" value="Na+/solute_symporter_sf"/>
</dbReference>
<keyword evidence="3" id="KW-0813">Transport</keyword>
<evidence type="ECO:0000256" key="8">
    <source>
        <dbReference type="SAM" id="Phobius"/>
    </source>
</evidence>
<dbReference type="GO" id="GO:0005886">
    <property type="term" value="C:plasma membrane"/>
    <property type="evidence" value="ECO:0007669"/>
    <property type="project" value="UniProtKB-SubCell"/>
</dbReference>
<feature type="transmembrane region" description="Helical" evidence="8">
    <location>
        <begin position="219"/>
        <end position="243"/>
    </location>
</feature>
<dbReference type="AlphaFoldDB" id="K2KM51"/>
<comment type="subcellular location">
    <subcellularLocation>
        <location evidence="1">Cell membrane</location>
        <topology evidence="1">Multi-pass membrane protein</topology>
    </subcellularLocation>
</comment>
<feature type="transmembrane region" description="Helical" evidence="8">
    <location>
        <begin position="187"/>
        <end position="207"/>
    </location>
</feature>
<accession>K2KM51</accession>
<organism evidence="9 10">
    <name type="scientific">Idiomarina xiamenensis 10-D-4</name>
    <dbReference type="NCBI Taxonomy" id="740709"/>
    <lineage>
        <taxon>Bacteria</taxon>
        <taxon>Pseudomonadati</taxon>
        <taxon>Pseudomonadota</taxon>
        <taxon>Gammaproteobacteria</taxon>
        <taxon>Alteromonadales</taxon>
        <taxon>Idiomarinaceae</taxon>
        <taxon>Idiomarina</taxon>
    </lineage>
</organism>
<dbReference type="Gene3D" id="1.20.1530.20">
    <property type="match status" value="1"/>
</dbReference>
<keyword evidence="10" id="KW-1185">Reference proteome</keyword>
<gene>
    <name evidence="9" type="ORF">A10D4_00945</name>
</gene>
<dbReference type="eggNOG" id="COG0679">
    <property type="taxonomic scope" value="Bacteria"/>
</dbReference>
<feature type="transmembrane region" description="Helical" evidence="8">
    <location>
        <begin position="156"/>
        <end position="175"/>
    </location>
</feature>
<dbReference type="RefSeq" id="WP_008487132.1">
    <property type="nucleotide sequence ID" value="NZ_AMRG01000001.1"/>
</dbReference>
<feature type="transmembrane region" description="Helical" evidence="8">
    <location>
        <begin position="255"/>
        <end position="273"/>
    </location>
</feature>
<name>K2KM51_9GAMM</name>
<feature type="transmembrane region" description="Helical" evidence="8">
    <location>
        <begin position="127"/>
        <end position="144"/>
    </location>
</feature>
<dbReference type="Pfam" id="PF03547">
    <property type="entry name" value="Mem_trans"/>
    <property type="match status" value="1"/>
</dbReference>
<evidence type="ECO:0000256" key="3">
    <source>
        <dbReference type="ARBA" id="ARBA00022448"/>
    </source>
</evidence>
<keyword evidence="4" id="KW-1003">Cell membrane</keyword>